<dbReference type="SUPFAM" id="SSF51905">
    <property type="entry name" value="FAD/NAD(P)-binding domain"/>
    <property type="match status" value="1"/>
</dbReference>
<dbReference type="Gene3D" id="3.30.560.10">
    <property type="entry name" value="Glucose Oxidase, domain 3"/>
    <property type="match status" value="1"/>
</dbReference>
<dbReference type="Proteomes" id="UP000053617">
    <property type="component" value="Unassembled WGS sequence"/>
</dbReference>
<dbReference type="AlphaFoldDB" id="A0A0D2JLT2"/>
<evidence type="ECO:0000313" key="4">
    <source>
        <dbReference type="Proteomes" id="UP000053617"/>
    </source>
</evidence>
<protein>
    <submittedName>
        <fullName evidence="3">Rhinocladiella mackenziei CBS 650.93 unplaced genomic scaffold supercont1.1, whole genome shotgun sequence</fullName>
    </submittedName>
</protein>
<dbReference type="VEuPathDB" id="FungiDB:Z518_01512"/>
<evidence type="ECO:0000313" key="3">
    <source>
        <dbReference type="EMBL" id="KIX10430.1"/>
    </source>
</evidence>
<reference evidence="3 4" key="1">
    <citation type="submission" date="2015-01" db="EMBL/GenBank/DDBJ databases">
        <title>The Genome Sequence of Rhinocladiella mackenzie CBS 650.93.</title>
        <authorList>
            <consortium name="The Broad Institute Genomics Platform"/>
            <person name="Cuomo C."/>
            <person name="de Hoog S."/>
            <person name="Gorbushina A."/>
            <person name="Stielow B."/>
            <person name="Teixiera M."/>
            <person name="Abouelleil A."/>
            <person name="Chapman S.B."/>
            <person name="Priest M."/>
            <person name="Young S.K."/>
            <person name="Wortman J."/>
            <person name="Nusbaum C."/>
            <person name="Birren B."/>
        </authorList>
    </citation>
    <scope>NUCLEOTIDE SEQUENCE [LARGE SCALE GENOMIC DNA]</scope>
    <source>
        <strain evidence="3 4">CBS 650.93</strain>
    </source>
</reference>
<dbReference type="PANTHER" id="PTHR11552:SF115">
    <property type="entry name" value="DEHYDROGENASE XPTC-RELATED"/>
    <property type="match status" value="1"/>
</dbReference>
<evidence type="ECO:0000259" key="2">
    <source>
        <dbReference type="Pfam" id="PF05199"/>
    </source>
</evidence>
<dbReference type="GO" id="GO:0044550">
    <property type="term" value="P:secondary metabolite biosynthetic process"/>
    <property type="evidence" value="ECO:0007669"/>
    <property type="project" value="TreeGrafter"/>
</dbReference>
<dbReference type="PANTHER" id="PTHR11552">
    <property type="entry name" value="GLUCOSE-METHANOL-CHOLINE GMC OXIDOREDUCTASE"/>
    <property type="match status" value="1"/>
</dbReference>
<dbReference type="SUPFAM" id="SSF54373">
    <property type="entry name" value="FAD-linked reductases, C-terminal domain"/>
    <property type="match status" value="1"/>
</dbReference>
<dbReference type="HOGENOM" id="CLU_002865_2_6_1"/>
<feature type="domain" description="Glucose-methanol-choline oxidoreductase C-terminal" evidence="2">
    <location>
        <begin position="2"/>
        <end position="123"/>
    </location>
</feature>
<keyword evidence="4" id="KW-1185">Reference proteome</keyword>
<evidence type="ECO:0000256" key="1">
    <source>
        <dbReference type="ARBA" id="ARBA00010790"/>
    </source>
</evidence>
<dbReference type="GeneID" id="25289583"/>
<dbReference type="Gene3D" id="3.50.50.60">
    <property type="entry name" value="FAD/NAD(P)-binding domain"/>
    <property type="match status" value="1"/>
</dbReference>
<dbReference type="GO" id="GO:0016614">
    <property type="term" value="F:oxidoreductase activity, acting on CH-OH group of donors"/>
    <property type="evidence" value="ECO:0007669"/>
    <property type="project" value="InterPro"/>
</dbReference>
<dbReference type="InterPro" id="IPR036188">
    <property type="entry name" value="FAD/NAD-bd_sf"/>
</dbReference>
<comment type="similarity">
    <text evidence="1">Belongs to the GMC oxidoreductase family.</text>
</comment>
<sequence>MDPFALPNADPRWLVHKFDYDFMIFAMQVNRMIPSTDAILELMPSYADIPRDAPVDQLGGILRGGIGTEYHYSCTTAMLPRDLDGLVNGELRVSGTSNLRVVDTRIYPVVPGAHLQAVAYGVAEKAADLIKANQ</sequence>
<name>A0A0D2JLT2_9EURO</name>
<dbReference type="RefSeq" id="XP_013277566.1">
    <property type="nucleotide sequence ID" value="XM_013422112.1"/>
</dbReference>
<proteinExistence type="inferred from homology"/>
<accession>A0A0D2JLT2</accession>
<dbReference type="InterPro" id="IPR012132">
    <property type="entry name" value="GMC_OxRdtase"/>
</dbReference>
<dbReference type="GO" id="GO:0050660">
    <property type="term" value="F:flavin adenine dinucleotide binding"/>
    <property type="evidence" value="ECO:0007669"/>
    <property type="project" value="InterPro"/>
</dbReference>
<dbReference type="STRING" id="1442369.A0A0D2JLT2"/>
<dbReference type="OrthoDB" id="269227at2759"/>
<dbReference type="InterPro" id="IPR007867">
    <property type="entry name" value="GMC_OxRtase_C"/>
</dbReference>
<gene>
    <name evidence="3" type="ORF">Z518_01512</name>
</gene>
<dbReference type="EMBL" id="KN847475">
    <property type="protein sequence ID" value="KIX10430.1"/>
    <property type="molecule type" value="Genomic_DNA"/>
</dbReference>
<organism evidence="3 4">
    <name type="scientific">Rhinocladiella mackenziei CBS 650.93</name>
    <dbReference type="NCBI Taxonomy" id="1442369"/>
    <lineage>
        <taxon>Eukaryota</taxon>
        <taxon>Fungi</taxon>
        <taxon>Dikarya</taxon>
        <taxon>Ascomycota</taxon>
        <taxon>Pezizomycotina</taxon>
        <taxon>Eurotiomycetes</taxon>
        <taxon>Chaetothyriomycetidae</taxon>
        <taxon>Chaetothyriales</taxon>
        <taxon>Herpotrichiellaceae</taxon>
        <taxon>Rhinocladiella</taxon>
    </lineage>
</organism>
<dbReference type="Pfam" id="PF05199">
    <property type="entry name" value="GMC_oxred_C"/>
    <property type="match status" value="1"/>
</dbReference>